<dbReference type="InterPro" id="IPR034556">
    <property type="entry name" value="tRNA_wybutosine-synthase"/>
</dbReference>
<dbReference type="OrthoDB" id="271553at2759"/>
<keyword evidence="2" id="KW-1133">Transmembrane helix</keyword>
<dbReference type="InterPro" id="IPR029039">
    <property type="entry name" value="Flavoprotein-like_sf"/>
</dbReference>
<dbReference type="InterPro" id="IPR001094">
    <property type="entry name" value="Flavdoxin-like"/>
</dbReference>
<evidence type="ECO:0000313" key="5">
    <source>
        <dbReference type="RefSeq" id="XP_013911497.1"/>
    </source>
</evidence>
<protein>
    <submittedName>
        <fullName evidence="5">S-adenosyl-L-methionine-dependent tRNA 4-demethylwyosine synthase-like</fullName>
    </submittedName>
</protein>
<keyword evidence="4" id="KW-1185">Reference proteome</keyword>
<dbReference type="SUPFAM" id="SSF52218">
    <property type="entry name" value="Flavoproteins"/>
    <property type="match status" value="1"/>
</dbReference>
<dbReference type="Proteomes" id="UP000504617">
    <property type="component" value="Unplaced"/>
</dbReference>
<dbReference type="PRINTS" id="PR00369">
    <property type="entry name" value="FLAVODOXIN"/>
</dbReference>
<dbReference type="GO" id="GO:0010181">
    <property type="term" value="F:FMN binding"/>
    <property type="evidence" value="ECO:0007669"/>
    <property type="project" value="InterPro"/>
</dbReference>
<proteinExistence type="predicted"/>
<dbReference type="PROSITE" id="PS50902">
    <property type="entry name" value="FLAVODOXIN_LIKE"/>
    <property type="match status" value="1"/>
</dbReference>
<evidence type="ECO:0000259" key="3">
    <source>
        <dbReference type="PROSITE" id="PS50902"/>
    </source>
</evidence>
<evidence type="ECO:0000313" key="4">
    <source>
        <dbReference type="Proteomes" id="UP000504617"/>
    </source>
</evidence>
<sequence>MDTPADTWDNLHAHLTFLWLNRFYLYSCAAFGISLWFCFQFLNKAKEQNKNRLAEFRIPKITAAEKEQQDPSLQKVHVAGVKVFYGSQTGTAKRFALVLTEAVASINLPAEIINMEDYDPDDSLIDEISSQNICVFLVATYTDGKPTANAAWFCKWLEETANDFRVGKAYLKGLRYAVFGLGNSVYADHFNTVSRNLDKWLWMLGARRILSCALGDSNVVKSQHGSIEADFEAWKAKLLTRLQALAKGDQKACSGRCKKGQCRSKSKGSQEAKEQETSKHGGKEVSGEDWCVALFLNYTVLFFRHHTNPVGTEWRWKMDRPEMILQEAIENHQNLIKQFKGVPGVRDDRFREGMEAKHCALSLVGEPIMYPQINQFLKLLHHRNISSFLVTNAQFPEEIR</sequence>
<dbReference type="RefSeq" id="XP_013911497.1">
    <property type="nucleotide sequence ID" value="XM_014056022.1"/>
</dbReference>
<name>A0A6I9XCB7_9SAUR</name>
<feature type="compositionally biased region" description="Basic and acidic residues" evidence="1">
    <location>
        <begin position="268"/>
        <end position="284"/>
    </location>
</feature>
<dbReference type="InterPro" id="IPR013785">
    <property type="entry name" value="Aldolase_TIM"/>
</dbReference>
<dbReference type="GO" id="GO:0051539">
    <property type="term" value="F:4 iron, 4 sulfur cluster binding"/>
    <property type="evidence" value="ECO:0007669"/>
    <property type="project" value="InterPro"/>
</dbReference>
<dbReference type="AlphaFoldDB" id="A0A6I9XCB7"/>
<accession>A0A6I9XCB7</accession>
<reference evidence="5" key="1">
    <citation type="submission" date="2025-08" db="UniProtKB">
        <authorList>
            <consortium name="RefSeq"/>
        </authorList>
    </citation>
    <scope>IDENTIFICATION</scope>
    <source>
        <tissue evidence="5">Skeletal muscle</tissue>
    </source>
</reference>
<dbReference type="KEGG" id="tsr:106540770"/>
<feature type="region of interest" description="Disordered" evidence="1">
    <location>
        <begin position="254"/>
        <end position="284"/>
    </location>
</feature>
<feature type="domain" description="Flavodoxin-like" evidence="3">
    <location>
        <begin position="81"/>
        <end position="239"/>
    </location>
</feature>
<dbReference type="Gene3D" id="3.40.50.360">
    <property type="match status" value="1"/>
</dbReference>
<dbReference type="InterPro" id="IPR008254">
    <property type="entry name" value="Flavodoxin/NO_synth"/>
</dbReference>
<dbReference type="PANTHER" id="PTHR13930">
    <property type="entry name" value="S-ADENOSYL-L-METHIONINE-DEPENDENT TRNA 4-DEMETHYLWYOSINE SYNTHASE"/>
    <property type="match status" value="1"/>
</dbReference>
<evidence type="ECO:0000256" key="2">
    <source>
        <dbReference type="SAM" id="Phobius"/>
    </source>
</evidence>
<organism evidence="4 5">
    <name type="scientific">Thamnophis sirtalis</name>
    <dbReference type="NCBI Taxonomy" id="35019"/>
    <lineage>
        <taxon>Eukaryota</taxon>
        <taxon>Metazoa</taxon>
        <taxon>Chordata</taxon>
        <taxon>Craniata</taxon>
        <taxon>Vertebrata</taxon>
        <taxon>Euteleostomi</taxon>
        <taxon>Lepidosauria</taxon>
        <taxon>Squamata</taxon>
        <taxon>Bifurcata</taxon>
        <taxon>Unidentata</taxon>
        <taxon>Episquamata</taxon>
        <taxon>Toxicofera</taxon>
        <taxon>Serpentes</taxon>
        <taxon>Colubroidea</taxon>
        <taxon>Colubridae</taxon>
        <taxon>Natricinae</taxon>
        <taxon>Thamnophis</taxon>
    </lineage>
</organism>
<keyword evidence="2" id="KW-0472">Membrane</keyword>
<feature type="transmembrane region" description="Helical" evidence="2">
    <location>
        <begin position="23"/>
        <end position="42"/>
    </location>
</feature>
<evidence type="ECO:0000256" key="1">
    <source>
        <dbReference type="SAM" id="MobiDB-lite"/>
    </source>
</evidence>
<dbReference type="Gene3D" id="3.20.20.70">
    <property type="entry name" value="Aldolase class I"/>
    <property type="match status" value="1"/>
</dbReference>
<feature type="compositionally biased region" description="Basic residues" evidence="1">
    <location>
        <begin position="256"/>
        <end position="266"/>
    </location>
</feature>
<gene>
    <name evidence="5" type="primary">LOC106540770</name>
</gene>
<dbReference type="Pfam" id="PF00258">
    <property type="entry name" value="Flavodoxin_1"/>
    <property type="match status" value="1"/>
</dbReference>
<dbReference type="GO" id="GO:0031591">
    <property type="term" value="P:wybutosine biosynthetic process"/>
    <property type="evidence" value="ECO:0007669"/>
    <property type="project" value="TreeGrafter"/>
</dbReference>
<keyword evidence="2" id="KW-0812">Transmembrane</keyword>
<dbReference type="PANTHER" id="PTHR13930:SF0">
    <property type="entry name" value="S-ADENOSYL-L-METHIONINE-DEPENDENT TRNA 4-DEMETHYLWYOSINE SYNTHASE TYW1-RELATED"/>
    <property type="match status" value="1"/>
</dbReference>
<dbReference type="GeneID" id="106540770"/>